<feature type="compositionally biased region" description="Polar residues" evidence="3">
    <location>
        <begin position="7"/>
        <end position="20"/>
    </location>
</feature>
<evidence type="ECO:0000313" key="5">
    <source>
        <dbReference type="Proteomes" id="UP001444071"/>
    </source>
</evidence>
<feature type="region of interest" description="Disordered" evidence="3">
    <location>
        <begin position="51"/>
        <end position="329"/>
    </location>
</feature>
<feature type="compositionally biased region" description="Basic and acidic residues" evidence="3">
    <location>
        <begin position="644"/>
        <end position="663"/>
    </location>
</feature>
<reference evidence="4 5" key="1">
    <citation type="submission" date="2021-06" db="EMBL/GenBank/DDBJ databases">
        <authorList>
            <person name="Palmer J.M."/>
        </authorList>
    </citation>
    <scope>NUCLEOTIDE SEQUENCE [LARGE SCALE GENOMIC DNA]</scope>
    <source>
        <strain evidence="4 5">XR_2019</strain>
        <tissue evidence="4">Muscle</tissue>
    </source>
</reference>
<feature type="compositionally biased region" description="Polar residues" evidence="3">
    <location>
        <begin position="582"/>
        <end position="622"/>
    </location>
</feature>
<keyword evidence="5" id="KW-1185">Reference proteome</keyword>
<feature type="compositionally biased region" description="Acidic residues" evidence="3">
    <location>
        <begin position="145"/>
        <end position="162"/>
    </location>
</feature>
<evidence type="ECO:0000256" key="2">
    <source>
        <dbReference type="ARBA" id="ARBA00023242"/>
    </source>
</evidence>
<feature type="region of interest" description="Disordered" evidence="3">
    <location>
        <begin position="1"/>
        <end position="20"/>
    </location>
</feature>
<organism evidence="4 5">
    <name type="scientific">Xenotaenia resolanae</name>
    <dbReference type="NCBI Taxonomy" id="208358"/>
    <lineage>
        <taxon>Eukaryota</taxon>
        <taxon>Metazoa</taxon>
        <taxon>Chordata</taxon>
        <taxon>Craniata</taxon>
        <taxon>Vertebrata</taxon>
        <taxon>Euteleostomi</taxon>
        <taxon>Actinopterygii</taxon>
        <taxon>Neopterygii</taxon>
        <taxon>Teleostei</taxon>
        <taxon>Neoteleostei</taxon>
        <taxon>Acanthomorphata</taxon>
        <taxon>Ovalentaria</taxon>
        <taxon>Atherinomorphae</taxon>
        <taxon>Cyprinodontiformes</taxon>
        <taxon>Goodeidae</taxon>
        <taxon>Xenotaenia</taxon>
    </lineage>
</organism>
<feature type="compositionally biased region" description="Pro residues" evidence="3">
    <location>
        <begin position="206"/>
        <end position="216"/>
    </location>
</feature>
<dbReference type="PANTHER" id="PTHR15683:SF5">
    <property type="entry name" value="SAFB-LIKE TRANSCRIPTION MODULATOR"/>
    <property type="match status" value="1"/>
</dbReference>
<feature type="compositionally biased region" description="Basic and acidic residues" evidence="3">
    <location>
        <begin position="729"/>
        <end position="746"/>
    </location>
</feature>
<feature type="compositionally biased region" description="Low complexity" evidence="3">
    <location>
        <begin position="233"/>
        <end position="260"/>
    </location>
</feature>
<evidence type="ECO:0000256" key="1">
    <source>
        <dbReference type="ARBA" id="ARBA00004123"/>
    </source>
</evidence>
<accession>A0ABV0W874</accession>
<feature type="compositionally biased region" description="Low complexity" evidence="3">
    <location>
        <begin position="672"/>
        <end position="699"/>
    </location>
</feature>
<evidence type="ECO:0000313" key="4">
    <source>
        <dbReference type="EMBL" id="MEQ2265475.1"/>
    </source>
</evidence>
<dbReference type="PANTHER" id="PTHR15683">
    <property type="entry name" value="SCAFFOLD ATTACHMENT FACTOR B-RELATED"/>
    <property type="match status" value="1"/>
</dbReference>
<feature type="compositionally biased region" description="Basic and acidic residues" evidence="3">
    <location>
        <begin position="706"/>
        <end position="716"/>
    </location>
</feature>
<evidence type="ECO:0000256" key="3">
    <source>
        <dbReference type="SAM" id="MobiDB-lite"/>
    </source>
</evidence>
<gene>
    <name evidence="4" type="ORF">XENORESO_007748</name>
</gene>
<dbReference type="InterPro" id="IPR051738">
    <property type="entry name" value="SAF_Modulators"/>
</dbReference>
<feature type="compositionally biased region" description="Basic and acidic residues" evidence="3">
    <location>
        <begin position="625"/>
        <end position="636"/>
    </location>
</feature>
<keyword evidence="2" id="KW-0539">Nucleus</keyword>
<proteinExistence type="predicted"/>
<feature type="compositionally biased region" description="Low complexity" evidence="3">
    <location>
        <begin position="186"/>
        <end position="205"/>
    </location>
</feature>
<protein>
    <submittedName>
        <fullName evidence="4">Uncharacterized protein</fullName>
    </submittedName>
</protein>
<comment type="subcellular location">
    <subcellularLocation>
        <location evidence="1">Nucleus</location>
    </subcellularLocation>
</comment>
<feature type="non-terminal residue" evidence="4">
    <location>
        <position position="1"/>
    </location>
</feature>
<dbReference type="EMBL" id="JAHRIM010032529">
    <property type="protein sequence ID" value="MEQ2265475.1"/>
    <property type="molecule type" value="Genomic_DNA"/>
</dbReference>
<sequence length="798" mass="88260">ALMLENLQKTSTPHVGLQPNSQIGEEMSQNSFIKQYLAKQQELLRHRLEREAREAYETNEQEGHTQVNNSTSCPPPTQEVTPAGQHKPPGPSDGEGFLGSVNAGQGNRNQEADVSSPPASGSMAMRAPASEQRSERGSASSEVAGDSDDDDSEEDGDDDEDWGNSAPRRSLREPARVPAARSGAAHHPQPQQQHIPSLLSPQLRQPTPPPSPPPELSFPLPDTPKQSPPSPPVAAARHSPSSSSSGSSSSDSRSSSPEPQRSGHAERKPGPLTLLARKMESEGAFSGGHWHGTDGEGVKQDSSSPMAFPGKGPPDGLGSTSILPGTHSAHIQIPVSIRMPAVAEERDRERVIEMEREKRLELERQEKLRQLEQKRAAEEERERAIALEQERVERQQAFEREEREKALQRELAQEKMRREMEEALAKEREEQERAMELERQKELERERVLEEERLQKERKEKEKREREEMERAMELERAKERERALEQESELGVTAQPAPNQKDFHPPLAQSEAQPVDSGSIPLSPQSSLKKFRFFRDSPGRPQSSSTSIVIKRPRTFSDTPQPRVSPVTLPTCAGEQKSGGHLSSTDQEDTQIQSKQDVTAASVGSTGTGSDSLNANRTTVNLVPREEGSKVEKIEATLPKTGESVEGKDGRKDSSIPEDKRGREAKKARRSSSNDSSSSESGSSSSRSSGSSSSSEDNLISPSRSRREEKHERGSSRLPVEAAESQSEDSKENPKVSHSEKELPVDRINTADGDVRTTVSTMRKLYFFQLLFNIVYCNPPQGALKRKQYCVFHSARW</sequence>
<dbReference type="Proteomes" id="UP001444071">
    <property type="component" value="Unassembled WGS sequence"/>
</dbReference>
<name>A0ABV0W874_9TELE</name>
<comment type="caution">
    <text evidence="4">The sequence shown here is derived from an EMBL/GenBank/DDBJ whole genome shotgun (WGS) entry which is preliminary data.</text>
</comment>
<feature type="compositionally biased region" description="Polar residues" evidence="3">
    <location>
        <begin position="102"/>
        <end position="119"/>
    </location>
</feature>
<feature type="region of interest" description="Disordered" evidence="3">
    <location>
        <begin position="418"/>
        <end position="749"/>
    </location>
</feature>
<feature type="compositionally biased region" description="Basic and acidic residues" evidence="3">
    <location>
        <begin position="418"/>
        <end position="486"/>
    </location>
</feature>